<organism evidence="1 2">
    <name type="scientific">Paracoccus sphaerophysae</name>
    <dbReference type="NCBI Taxonomy" id="690417"/>
    <lineage>
        <taxon>Bacteria</taxon>
        <taxon>Pseudomonadati</taxon>
        <taxon>Pseudomonadota</taxon>
        <taxon>Alphaproteobacteria</taxon>
        <taxon>Rhodobacterales</taxon>
        <taxon>Paracoccaceae</taxon>
        <taxon>Paracoccus</taxon>
    </lineage>
</organism>
<accession>A0A099EU01</accession>
<proteinExistence type="predicted"/>
<feature type="non-terminal residue" evidence="1">
    <location>
        <position position="1"/>
    </location>
</feature>
<dbReference type="Proteomes" id="UP000029917">
    <property type="component" value="Unassembled WGS sequence"/>
</dbReference>
<protein>
    <recommendedName>
        <fullName evidence="3">Tat pathway signal protein</fullName>
    </recommendedName>
</protein>
<keyword evidence="2" id="KW-1185">Reference proteome</keyword>
<gene>
    <name evidence="1" type="ORF">IC63_17260</name>
</gene>
<dbReference type="RefSeq" id="WP_036722749.1">
    <property type="nucleotide sequence ID" value="NZ_JRKS01000128.1"/>
</dbReference>
<dbReference type="STRING" id="690417.IC63_17260"/>
<reference evidence="1 2" key="2">
    <citation type="submission" date="2014-10" db="EMBL/GenBank/DDBJ databases">
        <title>Paracoccus sanguinis sp. nov., isolated from clinical specimens of New York State patients.</title>
        <authorList>
            <person name="Mingle L.A."/>
            <person name="Cole J.A."/>
            <person name="Lapierre P."/>
            <person name="Musser K.A."/>
        </authorList>
    </citation>
    <scope>NUCLEOTIDE SEQUENCE [LARGE SCALE GENOMIC DNA]</scope>
    <source>
        <strain evidence="1 2">HAMBI 3106</strain>
    </source>
</reference>
<dbReference type="AlphaFoldDB" id="A0A099EU01"/>
<dbReference type="EMBL" id="JRKS01000128">
    <property type="protein sequence ID" value="KGJ01446.1"/>
    <property type="molecule type" value="Genomic_DNA"/>
</dbReference>
<sequence length="126" mass="12950">TPPAAQAQGQVVLELNAAADTPTGACRLIVVTTNRLPQGLRRAAWQVAIFDRDGVVRSLPVLDFGPLIAGKTKVAQFEIPGLGCAQIGRIVVNDVAACEAGDGADLRDACLSGLATQARGGIDFGL</sequence>
<evidence type="ECO:0000313" key="1">
    <source>
        <dbReference type="EMBL" id="KGJ01446.1"/>
    </source>
</evidence>
<comment type="caution">
    <text evidence="1">The sequence shown here is derived from an EMBL/GenBank/DDBJ whole genome shotgun (WGS) entry which is preliminary data.</text>
</comment>
<reference evidence="1 2" key="1">
    <citation type="submission" date="2014-09" db="EMBL/GenBank/DDBJ databases">
        <authorList>
            <person name="McGinnis J.M."/>
            <person name="Wolfgang W.J."/>
        </authorList>
    </citation>
    <scope>NUCLEOTIDE SEQUENCE [LARGE SCALE GENOMIC DNA]</scope>
    <source>
        <strain evidence="1 2">HAMBI 3106</strain>
    </source>
</reference>
<evidence type="ECO:0000313" key="2">
    <source>
        <dbReference type="Proteomes" id="UP000029917"/>
    </source>
</evidence>
<evidence type="ECO:0008006" key="3">
    <source>
        <dbReference type="Google" id="ProtNLM"/>
    </source>
</evidence>
<name>A0A099EU01_9RHOB</name>